<keyword evidence="1" id="KW-0238">DNA-binding</keyword>
<evidence type="ECO:0000256" key="1">
    <source>
        <dbReference type="ARBA" id="ARBA00023125"/>
    </source>
</evidence>
<dbReference type="InterPro" id="IPR001387">
    <property type="entry name" value="Cro/C1-type_HTH"/>
</dbReference>
<dbReference type="InterPro" id="IPR050807">
    <property type="entry name" value="TransReg_Diox_bact_type"/>
</dbReference>
<dbReference type="GO" id="GO:0003700">
    <property type="term" value="F:DNA-binding transcription factor activity"/>
    <property type="evidence" value="ECO:0007669"/>
    <property type="project" value="TreeGrafter"/>
</dbReference>
<dbReference type="GO" id="GO:0003677">
    <property type="term" value="F:DNA binding"/>
    <property type="evidence" value="ECO:0007669"/>
    <property type="project" value="UniProtKB-KW"/>
</dbReference>
<dbReference type="InterPro" id="IPR011051">
    <property type="entry name" value="RmlC_Cupin_sf"/>
</dbReference>
<keyword evidence="4" id="KW-1185">Reference proteome</keyword>
<dbReference type="Gene3D" id="1.10.260.40">
    <property type="entry name" value="lambda repressor-like DNA-binding domains"/>
    <property type="match status" value="1"/>
</dbReference>
<evidence type="ECO:0000313" key="4">
    <source>
        <dbReference type="Proteomes" id="UP000276603"/>
    </source>
</evidence>
<dbReference type="Pfam" id="PF01381">
    <property type="entry name" value="HTH_3"/>
    <property type="match status" value="1"/>
</dbReference>
<dbReference type="EMBL" id="RBCJ01000005">
    <property type="protein sequence ID" value="RKN77891.1"/>
    <property type="molecule type" value="Genomic_DNA"/>
</dbReference>
<evidence type="ECO:0000313" key="3">
    <source>
        <dbReference type="EMBL" id="RKN77891.1"/>
    </source>
</evidence>
<organism evidence="3 4">
    <name type="scientific">Ulvibacterium marinum</name>
    <dbReference type="NCBI Taxonomy" id="2419782"/>
    <lineage>
        <taxon>Bacteria</taxon>
        <taxon>Pseudomonadati</taxon>
        <taxon>Bacteroidota</taxon>
        <taxon>Flavobacteriia</taxon>
        <taxon>Flavobacteriales</taxon>
        <taxon>Flavobacteriaceae</taxon>
        <taxon>Ulvibacterium</taxon>
    </lineage>
</organism>
<dbReference type="Gene3D" id="2.60.120.10">
    <property type="entry name" value="Jelly Rolls"/>
    <property type="match status" value="1"/>
</dbReference>
<dbReference type="CDD" id="cd02209">
    <property type="entry name" value="cupin_XRE_C"/>
    <property type="match status" value="1"/>
</dbReference>
<dbReference type="SUPFAM" id="SSF47413">
    <property type="entry name" value="lambda repressor-like DNA-binding domains"/>
    <property type="match status" value="1"/>
</dbReference>
<gene>
    <name evidence="3" type="ORF">D7Z94_21935</name>
</gene>
<dbReference type="InterPro" id="IPR013096">
    <property type="entry name" value="Cupin_2"/>
</dbReference>
<comment type="caution">
    <text evidence="3">The sequence shown here is derived from an EMBL/GenBank/DDBJ whole genome shotgun (WGS) entry which is preliminary data.</text>
</comment>
<accession>A0A3B0BZP5</accession>
<dbReference type="SUPFAM" id="SSF51182">
    <property type="entry name" value="RmlC-like cupins"/>
    <property type="match status" value="1"/>
</dbReference>
<dbReference type="SMART" id="SM00530">
    <property type="entry name" value="HTH_XRE"/>
    <property type="match status" value="1"/>
</dbReference>
<feature type="domain" description="HTH cro/C1-type" evidence="2">
    <location>
        <begin position="12"/>
        <end position="66"/>
    </location>
</feature>
<evidence type="ECO:0000259" key="2">
    <source>
        <dbReference type="PROSITE" id="PS50943"/>
    </source>
</evidence>
<dbReference type="Proteomes" id="UP000276603">
    <property type="component" value="Unassembled WGS sequence"/>
</dbReference>
<dbReference type="Pfam" id="PF07883">
    <property type="entry name" value="Cupin_2"/>
    <property type="match status" value="1"/>
</dbReference>
<dbReference type="InterPro" id="IPR010982">
    <property type="entry name" value="Lambda_DNA-bd_dom_sf"/>
</dbReference>
<dbReference type="PROSITE" id="PS50943">
    <property type="entry name" value="HTH_CROC1"/>
    <property type="match status" value="1"/>
</dbReference>
<proteinExistence type="predicted"/>
<protein>
    <submittedName>
        <fullName evidence="3">XRE family transcriptional regulator</fullName>
    </submittedName>
</protein>
<dbReference type="PANTHER" id="PTHR46797:SF1">
    <property type="entry name" value="METHYLPHOSPHONATE SYNTHASE"/>
    <property type="match status" value="1"/>
</dbReference>
<name>A0A3B0BZP5_9FLAO</name>
<reference evidence="3 4" key="1">
    <citation type="submission" date="2018-10" db="EMBL/GenBank/DDBJ databases">
        <title>Ulvibacterium marinum gen. nov., sp. nov., a novel marine bacterium of the family Flavobacteriaceae, isolated from a culture of the green alga Ulva prolifera.</title>
        <authorList>
            <person name="Zhang Z."/>
        </authorList>
    </citation>
    <scope>NUCLEOTIDE SEQUENCE [LARGE SCALE GENOMIC DNA]</scope>
    <source>
        <strain evidence="3 4">CCMM003</strain>
    </source>
</reference>
<dbReference type="OrthoDB" id="9805356at2"/>
<dbReference type="PANTHER" id="PTHR46797">
    <property type="entry name" value="HTH-TYPE TRANSCRIPTIONAL REGULATOR"/>
    <property type="match status" value="1"/>
</dbReference>
<dbReference type="CDD" id="cd00093">
    <property type="entry name" value="HTH_XRE"/>
    <property type="match status" value="1"/>
</dbReference>
<dbReference type="AlphaFoldDB" id="A0A3B0BZP5"/>
<sequence>MEDILVNLGKQLKRIRQNKGLSLKQVAEMSDVSIGLISKIENFRTTPSLPVLLKIMQSLQIDLSELNLAANNAEKYILIRKGEGTIEERDDSLGLEYTFLFSNNLSESNLRTYLVKVNTDVYREPISTDAIELIYVIQGKVNYIINDVTLILEEGDILFFDGSIPHAVQNEYKASATMLKMYMIKKQAY</sequence>
<dbReference type="GO" id="GO:0005829">
    <property type="term" value="C:cytosol"/>
    <property type="evidence" value="ECO:0007669"/>
    <property type="project" value="TreeGrafter"/>
</dbReference>
<dbReference type="RefSeq" id="WP_120713788.1">
    <property type="nucleotide sequence ID" value="NZ_CANMKH010000003.1"/>
</dbReference>
<dbReference type="InterPro" id="IPR014710">
    <property type="entry name" value="RmlC-like_jellyroll"/>
</dbReference>